<evidence type="ECO:0000313" key="1">
    <source>
        <dbReference type="EMBL" id="GFM32882.1"/>
    </source>
</evidence>
<name>A0A7J0BI41_9BACT</name>
<dbReference type="AlphaFoldDB" id="A0A7J0BI41"/>
<organism evidence="1 2">
    <name type="scientific">Desulfovibrio subterraneus</name>
    <dbReference type="NCBI Taxonomy" id="2718620"/>
    <lineage>
        <taxon>Bacteria</taxon>
        <taxon>Pseudomonadati</taxon>
        <taxon>Thermodesulfobacteriota</taxon>
        <taxon>Desulfovibrionia</taxon>
        <taxon>Desulfovibrionales</taxon>
        <taxon>Desulfovibrionaceae</taxon>
        <taxon>Desulfovibrio</taxon>
    </lineage>
</organism>
<sequence length="333" mass="37587">MDAASDIPGSPVAWNGIFLTVPDDWIPAIIDTRHILFTRHNIAVLECKWTAESGPVSIPRKCRALEKQMQRHEGFSLASADIPARWNEMLQGMSSDFEVHPFTHAEANGAFCLHRPSNSTLFIQCPNADARPDTQPDGQPDVRPEVLPDMQPDVQSDVCLDAQLRDVLRSIGMVMSGVPVPYALNDLQFLAPAGYVLRNAEFKPGLSEIIFSDGQCELCIRRFAPANVVLQGQPFRVWIQETMDTPLKDIRKEKTGLPTGARKRYQWHREVRPNLLQRLSLFSSGTRQTKTIRGTAWVEEHENKLLMVTHESSTTTTCNVETFESVWRSLRVR</sequence>
<comment type="caution">
    <text evidence="1">The sequence shown here is derived from an EMBL/GenBank/DDBJ whole genome shotgun (WGS) entry which is preliminary data.</text>
</comment>
<gene>
    <name evidence="1" type="ORF">DSM101010T_12470</name>
</gene>
<keyword evidence="2" id="KW-1185">Reference proteome</keyword>
<reference evidence="1 2" key="1">
    <citation type="submission" date="2020-05" db="EMBL/GenBank/DDBJ databases">
        <title>Draft genome sequence of Desulfovibrio sp. strain HN2T.</title>
        <authorList>
            <person name="Ueno A."/>
            <person name="Tamazawa S."/>
            <person name="Tamamura S."/>
            <person name="Murakami T."/>
            <person name="Kiyama T."/>
            <person name="Inomata H."/>
            <person name="Amano Y."/>
            <person name="Miyakawa K."/>
            <person name="Tamaki H."/>
            <person name="Naganuma T."/>
            <person name="Kaneko K."/>
        </authorList>
    </citation>
    <scope>NUCLEOTIDE SEQUENCE [LARGE SCALE GENOMIC DNA]</scope>
    <source>
        <strain evidence="1 2">HN2</strain>
    </source>
</reference>
<accession>A0A7J0BI41</accession>
<evidence type="ECO:0000313" key="2">
    <source>
        <dbReference type="Proteomes" id="UP000503840"/>
    </source>
</evidence>
<dbReference type="EMBL" id="BLVO01000012">
    <property type="protein sequence ID" value="GFM32882.1"/>
    <property type="molecule type" value="Genomic_DNA"/>
</dbReference>
<proteinExistence type="predicted"/>
<protein>
    <submittedName>
        <fullName evidence="1">Uncharacterized protein</fullName>
    </submittedName>
</protein>
<dbReference type="Proteomes" id="UP000503840">
    <property type="component" value="Unassembled WGS sequence"/>
</dbReference>
<dbReference type="RefSeq" id="WP_174404543.1">
    <property type="nucleotide sequence ID" value="NZ_BLVO01000012.1"/>
</dbReference>